<organism evidence="2 3">
    <name type="scientific">Rubricoccus marinus</name>
    <dbReference type="NCBI Taxonomy" id="716817"/>
    <lineage>
        <taxon>Bacteria</taxon>
        <taxon>Pseudomonadati</taxon>
        <taxon>Rhodothermota</taxon>
        <taxon>Rhodothermia</taxon>
        <taxon>Rhodothermales</taxon>
        <taxon>Rubricoccaceae</taxon>
        <taxon>Rubricoccus</taxon>
    </lineage>
</organism>
<evidence type="ECO:0000256" key="1">
    <source>
        <dbReference type="SAM" id="MobiDB-lite"/>
    </source>
</evidence>
<dbReference type="InParanoid" id="A0A259TXS7"/>
<protein>
    <recommendedName>
        <fullName evidence="4">YaaA family protein</fullName>
    </recommendedName>
</protein>
<dbReference type="Pfam" id="PF03883">
    <property type="entry name" value="H2O2_YaaD"/>
    <property type="match status" value="1"/>
</dbReference>
<feature type="region of interest" description="Disordered" evidence="1">
    <location>
        <begin position="278"/>
        <end position="304"/>
    </location>
</feature>
<evidence type="ECO:0000313" key="2">
    <source>
        <dbReference type="EMBL" id="OZC02511.1"/>
    </source>
</evidence>
<comment type="caution">
    <text evidence="2">The sequence shown here is derived from an EMBL/GenBank/DDBJ whole genome shotgun (WGS) entry which is preliminary data.</text>
</comment>
<reference evidence="2 3" key="1">
    <citation type="submission" date="2016-11" db="EMBL/GenBank/DDBJ databases">
        <title>Study of marine rhodopsin-containing bacteria.</title>
        <authorList>
            <person name="Yoshizawa S."/>
            <person name="Kumagai Y."/>
            <person name="Kogure K."/>
        </authorList>
    </citation>
    <scope>NUCLEOTIDE SEQUENCE [LARGE SCALE GENOMIC DNA]</scope>
    <source>
        <strain evidence="2 3">SG-29</strain>
    </source>
</reference>
<evidence type="ECO:0000313" key="3">
    <source>
        <dbReference type="Proteomes" id="UP000216446"/>
    </source>
</evidence>
<dbReference type="PANTHER" id="PTHR30283">
    <property type="entry name" value="PEROXIDE STRESS RESPONSE PROTEIN YAAA"/>
    <property type="match status" value="1"/>
</dbReference>
<proteinExistence type="predicted"/>
<dbReference type="PANTHER" id="PTHR30283:SF4">
    <property type="entry name" value="PEROXIDE STRESS RESISTANCE PROTEIN YAAA"/>
    <property type="match status" value="1"/>
</dbReference>
<dbReference type="AlphaFoldDB" id="A0A259TXS7"/>
<evidence type="ECO:0008006" key="4">
    <source>
        <dbReference type="Google" id="ProtNLM"/>
    </source>
</evidence>
<name>A0A259TXS7_9BACT</name>
<dbReference type="InterPro" id="IPR005583">
    <property type="entry name" value="YaaA"/>
</dbReference>
<dbReference type="GO" id="GO:0005829">
    <property type="term" value="C:cytosol"/>
    <property type="evidence" value="ECO:0007669"/>
    <property type="project" value="TreeGrafter"/>
</dbReference>
<dbReference type="OrthoDB" id="9777133at2"/>
<accession>A0A259TXS7</accession>
<dbReference type="RefSeq" id="WP_094546847.1">
    <property type="nucleotide sequence ID" value="NZ_MQWB01000001.1"/>
</dbReference>
<dbReference type="EMBL" id="MQWB01000001">
    <property type="protein sequence ID" value="OZC02511.1"/>
    <property type="molecule type" value="Genomic_DNA"/>
</dbReference>
<dbReference type="GO" id="GO:0033194">
    <property type="term" value="P:response to hydroperoxide"/>
    <property type="evidence" value="ECO:0007669"/>
    <property type="project" value="TreeGrafter"/>
</dbReference>
<dbReference type="Proteomes" id="UP000216446">
    <property type="component" value="Unassembled WGS sequence"/>
</dbReference>
<keyword evidence="3" id="KW-1185">Reference proteome</keyword>
<gene>
    <name evidence="2" type="ORF">BSZ36_05690</name>
</gene>
<sequence>MRFSILLPASEGKQTGGNPLAPDMFDYRSSNTFNYFNEFNAERRALIDALQKQVKAGEADELETLFGVKGDTLQQAVDVTGELYRSPLIAAIDRYNPGVMYAAMQFPELPTGAQRRLLENGVIFSGLFGLLRPDDLIPNYRLKMDASVNEIGKVSSYWKPLISKRLNELLEGQVVWNLLPGAHAAAWDDEETYARMFHVKFYREDESGERKAVSHGLKELRGALVHHIVIELPETIEDIDEWEAPDGFEVDFGNSEIDEETGGGTIVMVSSPGWEERRAARRKARREAEAEAAAAKKAREEDDD</sequence>